<sequence length="136" mass="16025">MYKECDKLKDAISLGTSPNYVIDKELIYYVDKYKRKKVFVLKKAINLVLKYVHDTMRGAYMGRAKTKAVIKREFFWPGMSTNIDKNVKAAKWLSNLRIVKLDYTQCSSPLDRRKMCLWTFMAPYLDLLMGITVFKF</sequence>
<name>A0ABQ9I0M8_9NEOP</name>
<comment type="caution">
    <text evidence="3">The sequence shown here is derived from an EMBL/GenBank/DDBJ whole genome shotgun (WGS) entry which is preliminary data.</text>
</comment>
<gene>
    <name evidence="3" type="ORF">PR048_009446</name>
</gene>
<evidence type="ECO:0000256" key="1">
    <source>
        <dbReference type="SAM" id="Phobius"/>
    </source>
</evidence>
<keyword evidence="1" id="KW-1133">Transmembrane helix</keyword>
<feature type="domain" description="Integrase zinc-binding" evidence="2">
    <location>
        <begin position="43"/>
        <end position="88"/>
    </location>
</feature>
<proteinExistence type="predicted"/>
<dbReference type="Proteomes" id="UP001159363">
    <property type="component" value="Chromosome 3"/>
</dbReference>
<evidence type="ECO:0000313" key="3">
    <source>
        <dbReference type="EMBL" id="KAJ8889941.1"/>
    </source>
</evidence>
<evidence type="ECO:0000259" key="2">
    <source>
        <dbReference type="Pfam" id="PF17921"/>
    </source>
</evidence>
<feature type="transmembrane region" description="Helical" evidence="1">
    <location>
        <begin position="115"/>
        <end position="134"/>
    </location>
</feature>
<keyword evidence="1" id="KW-0472">Membrane</keyword>
<accession>A0ABQ9I0M8</accession>
<keyword evidence="1" id="KW-0812">Transmembrane</keyword>
<dbReference type="Gene3D" id="1.10.340.70">
    <property type="match status" value="1"/>
</dbReference>
<reference evidence="3 4" key="1">
    <citation type="submission" date="2023-02" db="EMBL/GenBank/DDBJ databases">
        <title>LHISI_Scaffold_Assembly.</title>
        <authorList>
            <person name="Stuart O.P."/>
            <person name="Cleave R."/>
            <person name="Magrath M.J.L."/>
            <person name="Mikheyev A.S."/>
        </authorList>
    </citation>
    <scope>NUCLEOTIDE SEQUENCE [LARGE SCALE GENOMIC DNA]</scope>
    <source>
        <strain evidence="3">Daus_M_001</strain>
        <tissue evidence="3">Leg muscle</tissue>
    </source>
</reference>
<organism evidence="3 4">
    <name type="scientific">Dryococelus australis</name>
    <dbReference type="NCBI Taxonomy" id="614101"/>
    <lineage>
        <taxon>Eukaryota</taxon>
        <taxon>Metazoa</taxon>
        <taxon>Ecdysozoa</taxon>
        <taxon>Arthropoda</taxon>
        <taxon>Hexapoda</taxon>
        <taxon>Insecta</taxon>
        <taxon>Pterygota</taxon>
        <taxon>Neoptera</taxon>
        <taxon>Polyneoptera</taxon>
        <taxon>Phasmatodea</taxon>
        <taxon>Verophasmatodea</taxon>
        <taxon>Anareolatae</taxon>
        <taxon>Phasmatidae</taxon>
        <taxon>Eurycanthinae</taxon>
        <taxon>Dryococelus</taxon>
    </lineage>
</organism>
<dbReference type="EMBL" id="JARBHB010000003">
    <property type="protein sequence ID" value="KAJ8889941.1"/>
    <property type="molecule type" value="Genomic_DNA"/>
</dbReference>
<dbReference type="Pfam" id="PF17921">
    <property type="entry name" value="Integrase_H2C2"/>
    <property type="match status" value="1"/>
</dbReference>
<protein>
    <recommendedName>
        <fullName evidence="2">Integrase zinc-binding domain-containing protein</fullName>
    </recommendedName>
</protein>
<dbReference type="InterPro" id="IPR041588">
    <property type="entry name" value="Integrase_H2C2"/>
</dbReference>
<evidence type="ECO:0000313" key="4">
    <source>
        <dbReference type="Proteomes" id="UP001159363"/>
    </source>
</evidence>
<keyword evidence="4" id="KW-1185">Reference proteome</keyword>